<dbReference type="SUPFAM" id="SSF53822">
    <property type="entry name" value="Periplasmic binding protein-like I"/>
    <property type="match status" value="1"/>
</dbReference>
<dbReference type="AlphaFoldDB" id="A0A8J6MZH8"/>
<dbReference type="PANTHER" id="PTHR35271:SF1">
    <property type="entry name" value="ABC TRANSPORTER, SUBSTRATE-BINDING LIPOPROTEIN"/>
    <property type="match status" value="1"/>
</dbReference>
<reference evidence="1 2" key="1">
    <citation type="submission" date="2020-08" db="EMBL/GenBank/DDBJ databases">
        <title>Bridging the membrane lipid divide: bacteria of the FCB group superphylum have the potential to synthesize archaeal ether lipids.</title>
        <authorList>
            <person name="Villanueva L."/>
            <person name="Von Meijenfeldt F.A.B."/>
            <person name="Westbye A.B."/>
            <person name="Yadav S."/>
            <person name="Hopmans E.C."/>
            <person name="Dutilh B.E."/>
            <person name="Sinninghe Damste J.S."/>
        </authorList>
    </citation>
    <scope>NUCLEOTIDE SEQUENCE [LARGE SCALE GENOMIC DNA]</scope>
    <source>
        <strain evidence="1">NIOZ-UU27</strain>
    </source>
</reference>
<dbReference type="InterPro" id="IPR028082">
    <property type="entry name" value="Peripla_BP_I"/>
</dbReference>
<dbReference type="Pfam" id="PF04392">
    <property type="entry name" value="ABC_sub_bind"/>
    <property type="match status" value="1"/>
</dbReference>
<sequence length="327" mass="35903">MRLRTFLLFAILVIGLFFGSLVANAEKEGKVHRIGWLGPTYRVFDKVLLEELRKLGWVKGENFVIEYQSWGCKPDRIPALAAELARHKVDFIFAVHTTDTFAAKNATSKIPIVFTMVGDPVGYGFVSSLARPGGNVTGVSSNLIEITGKAFQLLKEAVPGASRIACLHNPARGQLAHQFLEKMQAAAQTLDVKLQSVQAEDPKDFDAAFKAMAEEQAQGLVVLSSPPYNSYVSQIVDLALKSNLPMIVLGPTYWPRAGALMSYAPEYPHQYRSAAHLIDKILRGAKPADLPVELPTLYEFVINLKTAEALGLEIPESLLIRASEVIE</sequence>
<accession>A0A8J6MZH8</accession>
<evidence type="ECO:0000313" key="1">
    <source>
        <dbReference type="EMBL" id="MBC8177251.1"/>
    </source>
</evidence>
<dbReference type="EMBL" id="JACNJD010000198">
    <property type="protein sequence ID" value="MBC8177251.1"/>
    <property type="molecule type" value="Genomic_DNA"/>
</dbReference>
<comment type="caution">
    <text evidence="1">The sequence shown here is derived from an EMBL/GenBank/DDBJ whole genome shotgun (WGS) entry which is preliminary data.</text>
</comment>
<dbReference type="Proteomes" id="UP000650524">
    <property type="component" value="Unassembled WGS sequence"/>
</dbReference>
<dbReference type="Gene3D" id="3.40.50.2300">
    <property type="match status" value="2"/>
</dbReference>
<organism evidence="1 2">
    <name type="scientific">Candidatus Desulfacyla euxinica</name>
    <dbReference type="NCBI Taxonomy" id="2841693"/>
    <lineage>
        <taxon>Bacteria</taxon>
        <taxon>Deltaproteobacteria</taxon>
        <taxon>Candidatus Desulfacyla</taxon>
    </lineage>
</organism>
<dbReference type="CDD" id="cd06325">
    <property type="entry name" value="PBP1_ABC_unchar_transporter"/>
    <property type="match status" value="1"/>
</dbReference>
<name>A0A8J6MZH8_9DELT</name>
<evidence type="ECO:0000313" key="2">
    <source>
        <dbReference type="Proteomes" id="UP000650524"/>
    </source>
</evidence>
<proteinExistence type="predicted"/>
<dbReference type="PANTHER" id="PTHR35271">
    <property type="entry name" value="ABC TRANSPORTER, SUBSTRATE-BINDING LIPOPROTEIN-RELATED"/>
    <property type="match status" value="1"/>
</dbReference>
<dbReference type="InterPro" id="IPR007487">
    <property type="entry name" value="ABC_transpt-TYRBP-like"/>
</dbReference>
<gene>
    <name evidence="1" type="ORF">H8E19_07575</name>
</gene>
<protein>
    <submittedName>
        <fullName evidence="1">ABC transporter substrate-binding protein</fullName>
    </submittedName>
</protein>